<dbReference type="KEGG" id="salq:SYNTR_1853"/>
<protein>
    <recommendedName>
        <fullName evidence="8">SLH domain-containing protein</fullName>
    </recommendedName>
</protein>
<feature type="active site" description="Charge relay system" evidence="6">
    <location>
        <position position="710"/>
    </location>
</feature>
<evidence type="ECO:0000256" key="4">
    <source>
        <dbReference type="ARBA" id="ARBA00022801"/>
    </source>
</evidence>
<dbReference type="RefSeq" id="WP_156204227.1">
    <property type="nucleotide sequence ID" value="NZ_CP046457.1"/>
</dbReference>
<dbReference type="InterPro" id="IPR022398">
    <property type="entry name" value="Peptidase_S8_His-AS"/>
</dbReference>
<dbReference type="PANTHER" id="PTHR43399">
    <property type="entry name" value="SUBTILISIN-RELATED"/>
    <property type="match status" value="1"/>
</dbReference>
<dbReference type="PROSITE" id="PS51272">
    <property type="entry name" value="SLH"/>
    <property type="match status" value="3"/>
</dbReference>
<dbReference type="InterPro" id="IPR000209">
    <property type="entry name" value="Peptidase_S8/S53_dom"/>
</dbReference>
<dbReference type="OrthoDB" id="9798386at2"/>
<accession>A0A6I6DK81</accession>
<dbReference type="GO" id="GO:0006508">
    <property type="term" value="P:proteolysis"/>
    <property type="evidence" value="ECO:0007669"/>
    <property type="project" value="UniProtKB-KW"/>
</dbReference>
<dbReference type="InterPro" id="IPR051048">
    <property type="entry name" value="Peptidase_S8/S53_subtilisin"/>
</dbReference>
<dbReference type="EMBL" id="CP046457">
    <property type="protein sequence ID" value="QGU00447.1"/>
    <property type="molecule type" value="Genomic_DNA"/>
</dbReference>
<dbReference type="InterPro" id="IPR015500">
    <property type="entry name" value="Peptidase_S8_subtilisin-rel"/>
</dbReference>
<comment type="similarity">
    <text evidence="1 6 7">Belongs to the peptidase S8 family.</text>
</comment>
<keyword evidence="3" id="KW-0677">Repeat</keyword>
<feature type="domain" description="SLH" evidence="8">
    <location>
        <begin position="29"/>
        <end position="92"/>
    </location>
</feature>
<dbReference type="SUPFAM" id="SSF52743">
    <property type="entry name" value="Subtilisin-like"/>
    <property type="match status" value="1"/>
</dbReference>
<evidence type="ECO:0000256" key="7">
    <source>
        <dbReference type="RuleBase" id="RU003355"/>
    </source>
</evidence>
<feature type="active site" description="Charge relay system" evidence="6">
    <location>
        <position position="362"/>
    </location>
</feature>
<sequence>MIFNINKAVKSLVLIFFIAFATITYITSPVDASFWDIEYSWAKGEITQLESIGVLNGYNDGSFRPHHEISRAEFTKLIIHALEEDQEAHLLSGGDSTFNDVADYHWAKGYILLAQELEIINGRGNDQFDPEAPITREEASAIVVRASQLQEDELEELEFKDNEDIADWALEEIKVALTLGIISGFPDETFKPQDNLIREQAASILMQLMDKKGLLYQFNGIIRSAEDSTVDIRISGKNHIFTVADGAAFMDRGEVIDSLSDKTNTRFSFNVNSQGEIVSGFLHYEDTYYDVNIRQMDDISITAYTKPQTDNHLFSRNFTEPQPKSEENLELSLKHSKQISGINQLQSETGATGEGVTIAVIDTGIDPLHRDLQRTESNSRKILDWVNLSDEGRVQISNTAQADSNQQTITTSEGQVTLPNVSSVSGNYKYGYWYEDWIAYVHDIDFTGSEKTDDKIMVLLVDSKQAGVYDTVFVDTNGNMDLSDEVPLRTYRDNRHSYASFSATEDLPSGFPFILTDIATDGSQVHFGYDSDGHGTHVAGILAGNGKVKGVAPNAHLMAIKVVDSAGFTSEDKIIQAVEYAVNNGADIINISLGHYPVNGAEFENITRRINELAKNRLICIAVGNNGPGLGTLATPGDVNNVLSVGAYISPDLWETDYGWRTETESLWYFNSVGPSADGTLKPDILAPGSAISTYPTWMSSNYYLKEGTSMAAPFVSGAGALLIENMWMSGKPVNSLMVKNALKDSARQLENLSNIEQGFGALDVYKAWEIIQDYERLPNHLHIDTKTTLDGSSAGVFIREYLPGISKTEVANDRSQSAYIEWESQADWININRKTTQIAGNGYRNINFDFTIPEESGLHTGLVKGNIVDSDQKIEILSTLIVPHKYNSRGEYMSYDNLPSGEMKRYYFDVPEDTDSLYFQLRILGILDNLQGRARLHIYKPNGELYDVTNYVGITPPGLRAERELELDIEEPDAGMWEVVVYSSATLSLYDKKTSDYLLVSQIKGGDRGTSYIDNEFIIGAAYKKEESLPDTIVLNIIEAETKQPYTGTLLINDRLYRAKDGKVLVHKNLERNTLTFNIQKVNSN</sequence>
<evidence type="ECO:0000259" key="8">
    <source>
        <dbReference type="PROSITE" id="PS51272"/>
    </source>
</evidence>
<feature type="domain" description="SLH" evidence="8">
    <location>
        <begin position="94"/>
        <end position="157"/>
    </location>
</feature>
<dbReference type="InterPro" id="IPR036852">
    <property type="entry name" value="Peptidase_S8/S53_dom_sf"/>
</dbReference>
<dbReference type="PROSITE" id="PS00138">
    <property type="entry name" value="SUBTILASE_SER"/>
    <property type="match status" value="1"/>
</dbReference>
<dbReference type="InterPro" id="IPR001119">
    <property type="entry name" value="SLH_dom"/>
</dbReference>
<keyword evidence="2 6" id="KW-0645">Protease</keyword>
<dbReference type="InterPro" id="IPR023828">
    <property type="entry name" value="Peptidase_S8_Ser-AS"/>
</dbReference>
<name>A0A6I6DK81_9FIRM</name>
<feature type="domain" description="SLH" evidence="8">
    <location>
        <begin position="158"/>
        <end position="219"/>
    </location>
</feature>
<keyword evidence="4 6" id="KW-0378">Hydrolase</keyword>
<evidence type="ECO:0000256" key="6">
    <source>
        <dbReference type="PROSITE-ProRule" id="PRU01240"/>
    </source>
</evidence>
<dbReference type="Gene3D" id="3.40.50.200">
    <property type="entry name" value="Peptidase S8/S53 domain"/>
    <property type="match status" value="2"/>
</dbReference>
<dbReference type="AlphaFoldDB" id="A0A6I6DK81"/>
<dbReference type="Pfam" id="PF00082">
    <property type="entry name" value="Peptidase_S8"/>
    <property type="match status" value="1"/>
</dbReference>
<reference evidence="10" key="1">
    <citation type="journal article" date="2019" name="Microbiology">
        <title>Complete Genome Sequence of an Uncultured Bacterium of the Candidate Phylum Bipolaricaulota.</title>
        <authorList>
            <person name="Kadnikov V.V."/>
            <person name="Mardanov A.V."/>
            <person name="Beletsky A.V."/>
            <person name="Frank Y.A."/>
            <person name="Karnachuk O.V."/>
            <person name="Ravin N.V."/>
        </authorList>
    </citation>
    <scope>NUCLEOTIDE SEQUENCE [LARGE SCALE GENOMIC DNA]</scope>
</reference>
<dbReference type="PANTHER" id="PTHR43399:SF4">
    <property type="entry name" value="CELL WALL-ASSOCIATED PROTEASE"/>
    <property type="match status" value="1"/>
</dbReference>
<dbReference type="PROSITE" id="PS00136">
    <property type="entry name" value="SUBTILASE_ASP"/>
    <property type="match status" value="1"/>
</dbReference>
<gene>
    <name evidence="9" type="ORF">SYNTR_1853</name>
</gene>
<evidence type="ECO:0000256" key="3">
    <source>
        <dbReference type="ARBA" id="ARBA00022737"/>
    </source>
</evidence>
<evidence type="ECO:0000256" key="2">
    <source>
        <dbReference type="ARBA" id="ARBA00022670"/>
    </source>
</evidence>
<proteinExistence type="inferred from homology"/>
<dbReference type="InterPro" id="IPR023827">
    <property type="entry name" value="Peptidase_S8_Asp-AS"/>
</dbReference>
<feature type="active site" description="Charge relay system" evidence="6">
    <location>
        <position position="534"/>
    </location>
</feature>
<dbReference type="PROSITE" id="PS51892">
    <property type="entry name" value="SUBTILASE"/>
    <property type="match status" value="1"/>
</dbReference>
<keyword evidence="10" id="KW-1185">Reference proteome</keyword>
<evidence type="ECO:0000256" key="5">
    <source>
        <dbReference type="ARBA" id="ARBA00022825"/>
    </source>
</evidence>
<dbReference type="PROSITE" id="PS00137">
    <property type="entry name" value="SUBTILASE_HIS"/>
    <property type="match status" value="1"/>
</dbReference>
<evidence type="ECO:0000313" key="10">
    <source>
        <dbReference type="Proteomes" id="UP000426444"/>
    </source>
</evidence>
<evidence type="ECO:0000313" key="9">
    <source>
        <dbReference type="EMBL" id="QGU00447.1"/>
    </source>
</evidence>
<dbReference type="Pfam" id="PF00395">
    <property type="entry name" value="SLH"/>
    <property type="match status" value="3"/>
</dbReference>
<organism evidence="9 10">
    <name type="scientific">Candidatus Syntrophocurvum alkaliphilum</name>
    <dbReference type="NCBI Taxonomy" id="2293317"/>
    <lineage>
        <taxon>Bacteria</taxon>
        <taxon>Bacillati</taxon>
        <taxon>Bacillota</taxon>
        <taxon>Clostridia</taxon>
        <taxon>Eubacteriales</taxon>
        <taxon>Syntrophomonadaceae</taxon>
        <taxon>Candidatus Syntrophocurvum</taxon>
    </lineage>
</organism>
<keyword evidence="5 6" id="KW-0720">Serine protease</keyword>
<dbReference type="PRINTS" id="PR00723">
    <property type="entry name" value="SUBTILISIN"/>
</dbReference>
<dbReference type="GO" id="GO:0004252">
    <property type="term" value="F:serine-type endopeptidase activity"/>
    <property type="evidence" value="ECO:0007669"/>
    <property type="project" value="UniProtKB-UniRule"/>
</dbReference>
<dbReference type="Proteomes" id="UP000426444">
    <property type="component" value="Chromosome"/>
</dbReference>
<evidence type="ECO:0000256" key="1">
    <source>
        <dbReference type="ARBA" id="ARBA00011073"/>
    </source>
</evidence>